<accession>A0ABN9A3Z5</accession>
<organism evidence="2 3">
    <name type="scientific">Rangifer tarandus platyrhynchus</name>
    <name type="common">Svalbard reindeer</name>
    <dbReference type="NCBI Taxonomy" id="3082113"/>
    <lineage>
        <taxon>Eukaryota</taxon>
        <taxon>Metazoa</taxon>
        <taxon>Chordata</taxon>
        <taxon>Craniata</taxon>
        <taxon>Vertebrata</taxon>
        <taxon>Euteleostomi</taxon>
        <taxon>Mammalia</taxon>
        <taxon>Eutheria</taxon>
        <taxon>Laurasiatheria</taxon>
        <taxon>Artiodactyla</taxon>
        <taxon>Ruminantia</taxon>
        <taxon>Pecora</taxon>
        <taxon>Cervidae</taxon>
        <taxon>Odocoileinae</taxon>
        <taxon>Rangifer</taxon>
    </lineage>
</organism>
<reference evidence="2" key="1">
    <citation type="submission" date="2023-04" db="EMBL/GenBank/DDBJ databases">
        <authorList>
            <consortium name="ELIXIR-Norway"/>
        </authorList>
    </citation>
    <scope>NUCLEOTIDE SEQUENCE [LARGE SCALE GENOMIC DNA]</scope>
</reference>
<name>A0ABN9A3Z5_RANTA</name>
<gene>
    <name evidence="2" type="ORF">MRATA1EN1_LOCUS29937</name>
</gene>
<evidence type="ECO:0000256" key="1">
    <source>
        <dbReference type="SAM" id="MobiDB-lite"/>
    </source>
</evidence>
<keyword evidence="3" id="KW-1185">Reference proteome</keyword>
<sequence length="424" mass="45857">MGLSGPRAPEASLWAAAQAETTLDNWSSAAIRGGGRPSDLLLSSADDMWILATQCQRNPRPKDSSQSASKGNSTRRTQEAPQQGALVLSRRISLAGAMSSSRVSRILALASLVPRSPRAASQRAEKSPAKWIPGPRLCKLQLSPQKALSLSSVKRGGQALPSIQPWLSRSQPCACTRSPGRTSRRRGLKKLPGAHLYWTERNASCFPLFQDHHSSSLSAKARSLVHPAGHRVLPSSPQLTQNATSGASSGAAHACPLLGSNLPEGFVHVAKNNDSTRATVPGSPMALRPEVPHWRPLLLQDWNQFGNKIKACDQQLVHYLGVDPESKHRRRADTDFTLLIGPLAQERPQGPDTSSPNIPVEPTQLGGFGRFVRLPWAFYNTQRAEGEAQLQRALGVSRAAVPSRGNLWSMACRPFLRILLGEGL</sequence>
<evidence type="ECO:0000313" key="3">
    <source>
        <dbReference type="Proteomes" id="UP001176941"/>
    </source>
</evidence>
<protein>
    <submittedName>
        <fullName evidence="2">Uncharacterized protein</fullName>
    </submittedName>
</protein>
<evidence type="ECO:0000313" key="2">
    <source>
        <dbReference type="EMBL" id="CAI9180975.1"/>
    </source>
</evidence>
<proteinExistence type="predicted"/>
<feature type="compositionally biased region" description="Polar residues" evidence="1">
    <location>
        <begin position="64"/>
        <end position="81"/>
    </location>
</feature>
<dbReference type="Proteomes" id="UP001176941">
    <property type="component" value="Chromosome X"/>
</dbReference>
<feature type="region of interest" description="Disordered" evidence="1">
    <location>
        <begin position="55"/>
        <end position="84"/>
    </location>
</feature>
<dbReference type="EMBL" id="OX460343">
    <property type="protein sequence ID" value="CAI9180975.1"/>
    <property type="molecule type" value="Genomic_DNA"/>
</dbReference>